<dbReference type="AlphaFoldDB" id="A0A1F5E930"/>
<reference evidence="1 2" key="1">
    <citation type="journal article" date="2016" name="Nat. Commun.">
        <title>Thousands of microbial genomes shed light on interconnected biogeochemical processes in an aquifer system.</title>
        <authorList>
            <person name="Anantharaman K."/>
            <person name="Brown C.T."/>
            <person name="Hug L.A."/>
            <person name="Sharon I."/>
            <person name="Castelle C.J."/>
            <person name="Probst A.J."/>
            <person name="Thomas B.C."/>
            <person name="Singh A."/>
            <person name="Wilkins M.J."/>
            <person name="Karaoz U."/>
            <person name="Brodie E.L."/>
            <person name="Williams K.H."/>
            <person name="Hubbard S.S."/>
            <person name="Banfield J.F."/>
        </authorList>
    </citation>
    <scope>NUCLEOTIDE SEQUENCE [LARGE SCALE GENOMIC DNA]</scope>
</reference>
<protein>
    <submittedName>
        <fullName evidence="1">Uncharacterized protein</fullName>
    </submittedName>
</protein>
<gene>
    <name evidence="1" type="ORF">A2160_01410</name>
</gene>
<evidence type="ECO:0000313" key="2">
    <source>
        <dbReference type="Proteomes" id="UP000177006"/>
    </source>
</evidence>
<dbReference type="EMBL" id="MEZK01000003">
    <property type="protein sequence ID" value="OGD63873.1"/>
    <property type="molecule type" value="Genomic_DNA"/>
</dbReference>
<comment type="caution">
    <text evidence="1">The sequence shown here is derived from an EMBL/GenBank/DDBJ whole genome shotgun (WGS) entry which is preliminary data.</text>
</comment>
<proteinExistence type="predicted"/>
<organism evidence="1 2">
    <name type="scientific">Candidatus Beckwithbacteria bacterium RBG_13_42_9</name>
    <dbReference type="NCBI Taxonomy" id="1797457"/>
    <lineage>
        <taxon>Bacteria</taxon>
        <taxon>Candidatus Beckwithiibacteriota</taxon>
    </lineage>
</organism>
<name>A0A1F5E930_9BACT</name>
<accession>A0A1F5E930</accession>
<sequence>MTYDKDPLVVTSHKSVSDYGQVTIDLGGKPTVFDVALLRSFHGNPCEIISLTLGGRGYSRNKR</sequence>
<dbReference type="Proteomes" id="UP000177006">
    <property type="component" value="Unassembled WGS sequence"/>
</dbReference>
<evidence type="ECO:0000313" key="1">
    <source>
        <dbReference type="EMBL" id="OGD63873.1"/>
    </source>
</evidence>